<reference evidence="2 3" key="1">
    <citation type="journal article" date="2018" name="Nat. Ecol. Evol.">
        <title>Pezizomycetes genomes reveal the molecular basis of ectomycorrhizal truffle lifestyle.</title>
        <authorList>
            <person name="Murat C."/>
            <person name="Payen T."/>
            <person name="Noel B."/>
            <person name="Kuo A."/>
            <person name="Morin E."/>
            <person name="Chen J."/>
            <person name="Kohler A."/>
            <person name="Krizsan K."/>
            <person name="Balestrini R."/>
            <person name="Da Silva C."/>
            <person name="Montanini B."/>
            <person name="Hainaut M."/>
            <person name="Levati E."/>
            <person name="Barry K.W."/>
            <person name="Belfiori B."/>
            <person name="Cichocki N."/>
            <person name="Clum A."/>
            <person name="Dockter R.B."/>
            <person name="Fauchery L."/>
            <person name="Guy J."/>
            <person name="Iotti M."/>
            <person name="Le Tacon F."/>
            <person name="Lindquist E.A."/>
            <person name="Lipzen A."/>
            <person name="Malagnac F."/>
            <person name="Mello A."/>
            <person name="Molinier V."/>
            <person name="Miyauchi S."/>
            <person name="Poulain J."/>
            <person name="Riccioni C."/>
            <person name="Rubini A."/>
            <person name="Sitrit Y."/>
            <person name="Splivallo R."/>
            <person name="Traeger S."/>
            <person name="Wang M."/>
            <person name="Zifcakova L."/>
            <person name="Wipf D."/>
            <person name="Zambonelli A."/>
            <person name="Paolocci F."/>
            <person name="Nowrousian M."/>
            <person name="Ottonello S."/>
            <person name="Baldrian P."/>
            <person name="Spatafora J.W."/>
            <person name="Henrissat B."/>
            <person name="Nagy L.G."/>
            <person name="Aury J.M."/>
            <person name="Wincker P."/>
            <person name="Grigoriev I.V."/>
            <person name="Bonfante P."/>
            <person name="Martin F.M."/>
        </authorList>
    </citation>
    <scope>NUCLEOTIDE SEQUENCE [LARGE SCALE GENOMIC DNA]</scope>
    <source>
        <strain evidence="2 3">RN42</strain>
    </source>
</reference>
<evidence type="ECO:0000313" key="3">
    <source>
        <dbReference type="Proteomes" id="UP000275078"/>
    </source>
</evidence>
<evidence type="ECO:0000256" key="1">
    <source>
        <dbReference type="SAM" id="MobiDB-lite"/>
    </source>
</evidence>
<evidence type="ECO:0000313" key="2">
    <source>
        <dbReference type="EMBL" id="RPA79187.1"/>
    </source>
</evidence>
<dbReference type="Proteomes" id="UP000275078">
    <property type="component" value="Unassembled WGS sequence"/>
</dbReference>
<organism evidence="2 3">
    <name type="scientific">Ascobolus immersus RN42</name>
    <dbReference type="NCBI Taxonomy" id="1160509"/>
    <lineage>
        <taxon>Eukaryota</taxon>
        <taxon>Fungi</taxon>
        <taxon>Dikarya</taxon>
        <taxon>Ascomycota</taxon>
        <taxon>Pezizomycotina</taxon>
        <taxon>Pezizomycetes</taxon>
        <taxon>Pezizales</taxon>
        <taxon>Ascobolaceae</taxon>
        <taxon>Ascobolus</taxon>
    </lineage>
</organism>
<keyword evidence="3" id="KW-1185">Reference proteome</keyword>
<name>A0A3N4I172_ASCIM</name>
<dbReference type="EMBL" id="ML119702">
    <property type="protein sequence ID" value="RPA79187.1"/>
    <property type="molecule type" value="Genomic_DNA"/>
</dbReference>
<accession>A0A3N4I172</accession>
<proteinExistence type="predicted"/>
<dbReference type="AlphaFoldDB" id="A0A3N4I172"/>
<feature type="region of interest" description="Disordered" evidence="1">
    <location>
        <begin position="148"/>
        <end position="185"/>
    </location>
</feature>
<feature type="compositionally biased region" description="Basic and acidic residues" evidence="1">
    <location>
        <begin position="255"/>
        <end position="266"/>
    </location>
</feature>
<feature type="compositionally biased region" description="Basic and acidic residues" evidence="1">
    <location>
        <begin position="172"/>
        <end position="185"/>
    </location>
</feature>
<feature type="region of interest" description="Disordered" evidence="1">
    <location>
        <begin position="255"/>
        <end position="277"/>
    </location>
</feature>
<gene>
    <name evidence="2" type="ORF">BJ508DRAFT_363377</name>
</gene>
<protein>
    <submittedName>
        <fullName evidence="2">Uncharacterized protein</fullName>
    </submittedName>
</protein>
<sequence length="522" mass="58456">MSFHNEHILKKRQARKLLRGFQRASFAARIRQVTAQPALSTTFRLFPLCFRSEPSQQQTMARPLPAPRRAVSVFSSTKTRLAIAISILHLKPAHLTTPEFIAFLRQVLPPKSHLKDLKPVTFYRHLASFSSSTLFELRLKIRENGIDVTKQETSPEEPNDGKAQKSNKRKRGGLEKRKVEEVSSKKQRVEPVKAYKPMTTLKPYQPLLEGTPMLQKAVIHLKSRATPVTFVESLEVLTPFFTSGLPKLWIEQHEPHATENKDEKSKKAAAKQASRQPPKVPIGSVGVLYKAIDSLIKLVIQSLDGLSGLTLERQDEEAVCLSAVCFFWGVIGCIYDNSISIIYGQTHGNKGVLDIRNGLVEGLIAALSRLRPAISVQRIILEGLIAMLLDSASVFMFYPSTFSDTKDLKANDLTTARGLWEEAGRYFLRLLTIAISSMETRLLSRGRRSCQPWMLNARERLQERLSAAVLASVKQEDAISKRREMSLEDFSNDINSDYVDEVWALLGIEAIASLAPEAGEVG</sequence>